<keyword evidence="4" id="KW-1185">Reference proteome</keyword>
<sequence length="226" mass="25684">MAEASSSKAPTSTPNANVDDIDKLLAQEESAFQRDFEVERIMKSFRLNPYAILDLEPGATDTEIKKKYRSLSLFIHPDKASHAQASEAFDRLKKAESELSDKTKRDELDGVYVQARALVLKTLSLPSTISDDDPKVRELQPGLKERIQQQTKELLINEEVRRRTAVKLAMANEGLEAKKKEEEVLQRKRKAEDDKAWEEGREQRVDSWRAFASGKKKKKAKTNVLG</sequence>
<dbReference type="CDD" id="cd06257">
    <property type="entry name" value="DnaJ"/>
    <property type="match status" value="1"/>
</dbReference>
<dbReference type="Pfam" id="PF00226">
    <property type="entry name" value="DnaJ"/>
    <property type="match status" value="1"/>
</dbReference>
<dbReference type="PRINTS" id="PR00625">
    <property type="entry name" value="JDOMAIN"/>
</dbReference>
<name>A0A0C3KPU7_9AGAM</name>
<dbReference type="InterPro" id="IPR001623">
    <property type="entry name" value="DnaJ_domain"/>
</dbReference>
<feature type="domain" description="J" evidence="2">
    <location>
        <begin position="48"/>
        <end position="112"/>
    </location>
</feature>
<proteinExistence type="predicted"/>
<dbReference type="InterPro" id="IPR036869">
    <property type="entry name" value="J_dom_sf"/>
</dbReference>
<dbReference type="Gene3D" id="1.10.287.110">
    <property type="entry name" value="DnaJ domain"/>
    <property type="match status" value="1"/>
</dbReference>
<dbReference type="SMART" id="SM00271">
    <property type="entry name" value="DnaJ"/>
    <property type="match status" value="1"/>
</dbReference>
<dbReference type="OrthoDB" id="342454at2759"/>
<evidence type="ECO:0000259" key="2">
    <source>
        <dbReference type="PROSITE" id="PS50076"/>
    </source>
</evidence>
<dbReference type="PANTHER" id="PTHR46620:SF1">
    <property type="entry name" value="J DOMAIN-CONTAINING PROTEIN SPF31"/>
    <property type="match status" value="1"/>
</dbReference>
<dbReference type="HOGENOM" id="CLU_070940_1_0_1"/>
<evidence type="ECO:0000313" key="3">
    <source>
        <dbReference type="EMBL" id="KIO23373.1"/>
    </source>
</evidence>
<dbReference type="SUPFAM" id="SSF46565">
    <property type="entry name" value="Chaperone J-domain"/>
    <property type="match status" value="1"/>
</dbReference>
<gene>
    <name evidence="3" type="ORF">M407DRAFT_244802</name>
</gene>
<evidence type="ECO:0000313" key="4">
    <source>
        <dbReference type="Proteomes" id="UP000054248"/>
    </source>
</evidence>
<dbReference type="STRING" id="1051891.A0A0C3KPU7"/>
<feature type="region of interest" description="Disordered" evidence="1">
    <location>
        <begin position="1"/>
        <end position="20"/>
    </location>
</feature>
<dbReference type="Proteomes" id="UP000054248">
    <property type="component" value="Unassembled WGS sequence"/>
</dbReference>
<dbReference type="PANTHER" id="PTHR46620">
    <property type="entry name" value="J DOMAIN-CONTAINING PROTEIN SPF31"/>
    <property type="match status" value="1"/>
</dbReference>
<dbReference type="PROSITE" id="PS50076">
    <property type="entry name" value="DNAJ_2"/>
    <property type="match status" value="1"/>
</dbReference>
<feature type="region of interest" description="Disordered" evidence="1">
    <location>
        <begin position="181"/>
        <end position="203"/>
    </location>
</feature>
<accession>A0A0C3KPU7</accession>
<reference evidence="4" key="2">
    <citation type="submission" date="2015-01" db="EMBL/GenBank/DDBJ databases">
        <title>Evolutionary Origins and Diversification of the Mycorrhizal Mutualists.</title>
        <authorList>
            <consortium name="DOE Joint Genome Institute"/>
            <consortium name="Mycorrhizal Genomics Consortium"/>
            <person name="Kohler A."/>
            <person name="Kuo A."/>
            <person name="Nagy L.G."/>
            <person name="Floudas D."/>
            <person name="Copeland A."/>
            <person name="Barry K.W."/>
            <person name="Cichocki N."/>
            <person name="Veneault-Fourrey C."/>
            <person name="LaButti K."/>
            <person name="Lindquist E.A."/>
            <person name="Lipzen A."/>
            <person name="Lundell T."/>
            <person name="Morin E."/>
            <person name="Murat C."/>
            <person name="Riley R."/>
            <person name="Ohm R."/>
            <person name="Sun H."/>
            <person name="Tunlid A."/>
            <person name="Henrissat B."/>
            <person name="Grigoriev I.V."/>
            <person name="Hibbett D.S."/>
            <person name="Martin F."/>
        </authorList>
    </citation>
    <scope>NUCLEOTIDE SEQUENCE [LARGE SCALE GENOMIC DNA]</scope>
    <source>
        <strain evidence="4">MUT 4182</strain>
    </source>
</reference>
<protein>
    <recommendedName>
        <fullName evidence="2">J domain-containing protein</fullName>
    </recommendedName>
</protein>
<evidence type="ECO:0000256" key="1">
    <source>
        <dbReference type="SAM" id="MobiDB-lite"/>
    </source>
</evidence>
<organism evidence="3 4">
    <name type="scientific">Tulasnella calospora MUT 4182</name>
    <dbReference type="NCBI Taxonomy" id="1051891"/>
    <lineage>
        <taxon>Eukaryota</taxon>
        <taxon>Fungi</taxon>
        <taxon>Dikarya</taxon>
        <taxon>Basidiomycota</taxon>
        <taxon>Agaricomycotina</taxon>
        <taxon>Agaricomycetes</taxon>
        <taxon>Cantharellales</taxon>
        <taxon>Tulasnellaceae</taxon>
        <taxon>Tulasnella</taxon>
    </lineage>
</organism>
<dbReference type="EMBL" id="KN823086">
    <property type="protein sequence ID" value="KIO23373.1"/>
    <property type="molecule type" value="Genomic_DNA"/>
</dbReference>
<reference evidence="3 4" key="1">
    <citation type="submission" date="2014-04" db="EMBL/GenBank/DDBJ databases">
        <authorList>
            <consortium name="DOE Joint Genome Institute"/>
            <person name="Kuo A."/>
            <person name="Girlanda M."/>
            <person name="Perotto S."/>
            <person name="Kohler A."/>
            <person name="Nagy L.G."/>
            <person name="Floudas D."/>
            <person name="Copeland A."/>
            <person name="Barry K.W."/>
            <person name="Cichocki N."/>
            <person name="Veneault-Fourrey C."/>
            <person name="LaButti K."/>
            <person name="Lindquist E.A."/>
            <person name="Lipzen A."/>
            <person name="Lundell T."/>
            <person name="Morin E."/>
            <person name="Murat C."/>
            <person name="Sun H."/>
            <person name="Tunlid A."/>
            <person name="Henrissat B."/>
            <person name="Grigoriev I.V."/>
            <person name="Hibbett D.S."/>
            <person name="Martin F."/>
            <person name="Nordberg H.P."/>
            <person name="Cantor M.N."/>
            <person name="Hua S.X."/>
        </authorList>
    </citation>
    <scope>NUCLEOTIDE SEQUENCE [LARGE SCALE GENOMIC DNA]</scope>
    <source>
        <strain evidence="3 4">MUT 4182</strain>
    </source>
</reference>
<dbReference type="AlphaFoldDB" id="A0A0C3KPU7"/>
<feature type="compositionally biased region" description="Polar residues" evidence="1">
    <location>
        <begin position="1"/>
        <end position="16"/>
    </location>
</feature>